<dbReference type="CDD" id="cd00082">
    <property type="entry name" value="HisKA"/>
    <property type="match status" value="1"/>
</dbReference>
<dbReference type="SUPFAM" id="SSF158472">
    <property type="entry name" value="HAMP domain-like"/>
    <property type="match status" value="1"/>
</dbReference>
<dbReference type="SMART" id="SM00304">
    <property type="entry name" value="HAMP"/>
    <property type="match status" value="1"/>
</dbReference>
<comment type="caution">
    <text evidence="15">The sequence shown here is derived from an EMBL/GenBank/DDBJ whole genome shotgun (WGS) entry which is preliminary data.</text>
</comment>
<dbReference type="InterPro" id="IPR036890">
    <property type="entry name" value="HATPase_C_sf"/>
</dbReference>
<evidence type="ECO:0000259" key="13">
    <source>
        <dbReference type="PROSITE" id="PS50109"/>
    </source>
</evidence>
<keyword evidence="6" id="KW-0808">Transferase</keyword>
<evidence type="ECO:0000256" key="1">
    <source>
        <dbReference type="ARBA" id="ARBA00000085"/>
    </source>
</evidence>
<comment type="cofactor">
    <cofactor evidence="2">
        <name>a divalent metal cation</name>
        <dbReference type="ChEBI" id="CHEBI:60240"/>
    </cofactor>
</comment>
<evidence type="ECO:0000256" key="10">
    <source>
        <dbReference type="ARBA" id="ARBA00023012"/>
    </source>
</evidence>
<evidence type="ECO:0000256" key="6">
    <source>
        <dbReference type="ARBA" id="ARBA00022679"/>
    </source>
</evidence>
<comment type="catalytic activity">
    <reaction evidence="1">
        <text>ATP + protein L-histidine = ADP + protein N-phospho-L-histidine.</text>
        <dbReference type="EC" id="2.7.13.3"/>
    </reaction>
</comment>
<accession>A0A9D2EH10</accession>
<sequence>MPLRVRLVLILAALLVVALAVTAVVTLSLLKRSLINQVDENLDNAVQLLEARSSWPANAPTNDQPTTYYMRVMSADGSTHLDAPATTGTSAVPDIPAITYDQMLQIRGDVHTVGSVEGPTEWRMVMVRGVDQFGTPVSVAIALPLDSVNNTLAQMQLFIMLVGIGVVLLAGVTGYAAVHRSLRGLRAIEDTAAEVVTYGDLTRRAPVAPDSTEVGRLGSSFNAMVANLETAFAAQAASEARMRRFVSDASHELRTPLASIRGYGELYRMGAVPEDQLPSTFSRIESEAIRMGTLVNDLLALARLDEGQGLRLARVDLRAIAADAIGDLRALDPDRPTELLAPEEVWVTADGDRIRQVVTNLIGNIIQHTPAGTAVEIAVGATPDWARIEVRDHGPGVPEEEAARIFERFYRPDFSRSRTSGGAGLGLAIVATILAAHGGTVEHHPTPGGGTTIVVYLPQPQPEAAGTSSD</sequence>
<evidence type="ECO:0000313" key="15">
    <source>
        <dbReference type="EMBL" id="HIZ37332.1"/>
    </source>
</evidence>
<name>A0A9D2EH10_9MICO</name>
<protein>
    <recommendedName>
        <fullName evidence="4">histidine kinase</fullName>
        <ecNumber evidence="4">2.7.13.3</ecNumber>
    </recommendedName>
</protein>
<dbReference type="SMART" id="SM00387">
    <property type="entry name" value="HATPase_c"/>
    <property type="match status" value="1"/>
</dbReference>
<dbReference type="PANTHER" id="PTHR45436:SF5">
    <property type="entry name" value="SENSOR HISTIDINE KINASE TRCS"/>
    <property type="match status" value="1"/>
</dbReference>
<reference evidence="15" key="2">
    <citation type="submission" date="2021-04" db="EMBL/GenBank/DDBJ databases">
        <authorList>
            <person name="Gilroy R."/>
        </authorList>
    </citation>
    <scope>NUCLEOTIDE SEQUENCE</scope>
    <source>
        <strain evidence="15">ChiGjej4B4-7305</strain>
    </source>
</reference>
<evidence type="ECO:0000256" key="8">
    <source>
        <dbReference type="ARBA" id="ARBA00022777"/>
    </source>
</evidence>
<keyword evidence="8 15" id="KW-0418">Kinase</keyword>
<dbReference type="Gene3D" id="1.10.287.130">
    <property type="match status" value="1"/>
</dbReference>
<keyword evidence="7 12" id="KW-0812">Transmembrane</keyword>
<dbReference type="InterPro" id="IPR004358">
    <property type="entry name" value="Sig_transdc_His_kin-like_C"/>
</dbReference>
<evidence type="ECO:0000256" key="12">
    <source>
        <dbReference type="SAM" id="Phobius"/>
    </source>
</evidence>
<dbReference type="InterPro" id="IPR050428">
    <property type="entry name" value="TCS_sensor_his_kinase"/>
</dbReference>
<dbReference type="Gene3D" id="6.10.340.10">
    <property type="match status" value="1"/>
</dbReference>
<dbReference type="InterPro" id="IPR005467">
    <property type="entry name" value="His_kinase_dom"/>
</dbReference>
<evidence type="ECO:0000256" key="3">
    <source>
        <dbReference type="ARBA" id="ARBA00004236"/>
    </source>
</evidence>
<dbReference type="Pfam" id="PF00512">
    <property type="entry name" value="HisKA"/>
    <property type="match status" value="1"/>
</dbReference>
<dbReference type="InterPro" id="IPR003661">
    <property type="entry name" value="HisK_dim/P_dom"/>
</dbReference>
<evidence type="ECO:0000256" key="5">
    <source>
        <dbReference type="ARBA" id="ARBA00022553"/>
    </source>
</evidence>
<dbReference type="InterPro" id="IPR036097">
    <property type="entry name" value="HisK_dim/P_sf"/>
</dbReference>
<evidence type="ECO:0000256" key="4">
    <source>
        <dbReference type="ARBA" id="ARBA00012438"/>
    </source>
</evidence>
<dbReference type="SUPFAM" id="SSF47384">
    <property type="entry name" value="Homodimeric domain of signal transducing histidine kinase"/>
    <property type="match status" value="1"/>
</dbReference>
<feature type="domain" description="Histidine kinase" evidence="13">
    <location>
        <begin position="248"/>
        <end position="461"/>
    </location>
</feature>
<evidence type="ECO:0000256" key="7">
    <source>
        <dbReference type="ARBA" id="ARBA00022692"/>
    </source>
</evidence>
<dbReference type="Pfam" id="PF00672">
    <property type="entry name" value="HAMP"/>
    <property type="match status" value="1"/>
</dbReference>
<dbReference type="EC" id="2.7.13.3" evidence="4"/>
<dbReference type="CDD" id="cd06225">
    <property type="entry name" value="HAMP"/>
    <property type="match status" value="1"/>
</dbReference>
<dbReference type="SMART" id="SM00388">
    <property type="entry name" value="HisKA"/>
    <property type="match status" value="1"/>
</dbReference>
<dbReference type="GO" id="GO:0005886">
    <property type="term" value="C:plasma membrane"/>
    <property type="evidence" value="ECO:0007669"/>
    <property type="project" value="UniProtKB-SubCell"/>
</dbReference>
<dbReference type="FunFam" id="3.30.565.10:FF:000006">
    <property type="entry name" value="Sensor histidine kinase WalK"/>
    <property type="match status" value="1"/>
</dbReference>
<feature type="domain" description="HAMP" evidence="14">
    <location>
        <begin position="179"/>
        <end position="233"/>
    </location>
</feature>
<keyword evidence="11 12" id="KW-0472">Membrane</keyword>
<dbReference type="PROSITE" id="PS50885">
    <property type="entry name" value="HAMP"/>
    <property type="match status" value="1"/>
</dbReference>
<keyword evidence="9 12" id="KW-1133">Transmembrane helix</keyword>
<organism evidence="15 16">
    <name type="scientific">Candidatus Ruania gallistercoris</name>
    <dbReference type="NCBI Taxonomy" id="2838746"/>
    <lineage>
        <taxon>Bacteria</taxon>
        <taxon>Bacillati</taxon>
        <taxon>Actinomycetota</taxon>
        <taxon>Actinomycetes</taxon>
        <taxon>Micrococcales</taxon>
        <taxon>Ruaniaceae</taxon>
        <taxon>Ruania</taxon>
    </lineage>
</organism>
<feature type="transmembrane region" description="Helical" evidence="12">
    <location>
        <begin position="157"/>
        <end position="178"/>
    </location>
</feature>
<reference evidence="15" key="1">
    <citation type="journal article" date="2021" name="PeerJ">
        <title>Extensive microbial diversity within the chicken gut microbiome revealed by metagenomics and culture.</title>
        <authorList>
            <person name="Gilroy R."/>
            <person name="Ravi A."/>
            <person name="Getino M."/>
            <person name="Pursley I."/>
            <person name="Horton D.L."/>
            <person name="Alikhan N.F."/>
            <person name="Baker D."/>
            <person name="Gharbi K."/>
            <person name="Hall N."/>
            <person name="Watson M."/>
            <person name="Adriaenssens E.M."/>
            <person name="Foster-Nyarko E."/>
            <person name="Jarju S."/>
            <person name="Secka A."/>
            <person name="Antonio M."/>
            <person name="Oren A."/>
            <person name="Chaudhuri R.R."/>
            <person name="La Ragione R."/>
            <person name="Hildebrand F."/>
            <person name="Pallen M.J."/>
        </authorList>
    </citation>
    <scope>NUCLEOTIDE SEQUENCE</scope>
    <source>
        <strain evidence="15">ChiGjej4B4-7305</strain>
    </source>
</reference>
<keyword evidence="5" id="KW-0597">Phosphoprotein</keyword>
<comment type="subcellular location">
    <subcellularLocation>
        <location evidence="3">Cell membrane</location>
    </subcellularLocation>
</comment>
<evidence type="ECO:0000259" key="14">
    <source>
        <dbReference type="PROSITE" id="PS50885"/>
    </source>
</evidence>
<dbReference type="SUPFAM" id="SSF55874">
    <property type="entry name" value="ATPase domain of HSP90 chaperone/DNA topoisomerase II/histidine kinase"/>
    <property type="match status" value="1"/>
</dbReference>
<dbReference type="AlphaFoldDB" id="A0A9D2EH10"/>
<gene>
    <name evidence="15" type="ORF">H9815_16265</name>
</gene>
<proteinExistence type="predicted"/>
<keyword evidence="10" id="KW-0902">Two-component regulatory system</keyword>
<dbReference type="InterPro" id="IPR003660">
    <property type="entry name" value="HAMP_dom"/>
</dbReference>
<dbReference type="PANTHER" id="PTHR45436">
    <property type="entry name" value="SENSOR HISTIDINE KINASE YKOH"/>
    <property type="match status" value="1"/>
</dbReference>
<dbReference type="GO" id="GO:0005509">
    <property type="term" value="F:calcium ion binding"/>
    <property type="evidence" value="ECO:0007669"/>
    <property type="project" value="UniProtKB-ARBA"/>
</dbReference>
<evidence type="ECO:0000256" key="2">
    <source>
        <dbReference type="ARBA" id="ARBA00001968"/>
    </source>
</evidence>
<dbReference type="GO" id="GO:0000155">
    <property type="term" value="F:phosphorelay sensor kinase activity"/>
    <property type="evidence" value="ECO:0007669"/>
    <property type="project" value="InterPro"/>
</dbReference>
<dbReference type="Proteomes" id="UP000824037">
    <property type="component" value="Unassembled WGS sequence"/>
</dbReference>
<dbReference type="Pfam" id="PF02518">
    <property type="entry name" value="HATPase_c"/>
    <property type="match status" value="1"/>
</dbReference>
<dbReference type="FunFam" id="1.10.287.130:FF:000001">
    <property type="entry name" value="Two-component sensor histidine kinase"/>
    <property type="match status" value="1"/>
</dbReference>
<dbReference type="PRINTS" id="PR00344">
    <property type="entry name" value="BCTRLSENSOR"/>
</dbReference>
<dbReference type="Gene3D" id="3.30.565.10">
    <property type="entry name" value="Histidine kinase-like ATPase, C-terminal domain"/>
    <property type="match status" value="1"/>
</dbReference>
<dbReference type="PROSITE" id="PS50109">
    <property type="entry name" value="HIS_KIN"/>
    <property type="match status" value="1"/>
</dbReference>
<dbReference type="InterPro" id="IPR003594">
    <property type="entry name" value="HATPase_dom"/>
</dbReference>
<evidence type="ECO:0000313" key="16">
    <source>
        <dbReference type="Proteomes" id="UP000824037"/>
    </source>
</evidence>
<evidence type="ECO:0000256" key="11">
    <source>
        <dbReference type="ARBA" id="ARBA00023136"/>
    </source>
</evidence>
<dbReference type="EMBL" id="DXBY01000278">
    <property type="protein sequence ID" value="HIZ37332.1"/>
    <property type="molecule type" value="Genomic_DNA"/>
</dbReference>
<evidence type="ECO:0000256" key="9">
    <source>
        <dbReference type="ARBA" id="ARBA00022989"/>
    </source>
</evidence>
<dbReference type="CDD" id="cd00075">
    <property type="entry name" value="HATPase"/>
    <property type="match status" value="1"/>
</dbReference>